<protein>
    <submittedName>
        <fullName evidence="3">Uncharacterized protein</fullName>
    </submittedName>
</protein>
<dbReference type="AlphaFoldDB" id="A0A0D0DA90"/>
<dbReference type="InParanoid" id="A0A0D0DA90"/>
<gene>
    <name evidence="3" type="ORF">PAXRUDRAFT_219527</name>
</gene>
<feature type="region of interest" description="Disordered" evidence="2">
    <location>
        <begin position="100"/>
        <end position="129"/>
    </location>
</feature>
<keyword evidence="1" id="KW-0175">Coiled coil</keyword>
<dbReference type="Proteomes" id="UP000054538">
    <property type="component" value="Unassembled WGS sequence"/>
</dbReference>
<evidence type="ECO:0000256" key="2">
    <source>
        <dbReference type="SAM" id="MobiDB-lite"/>
    </source>
</evidence>
<feature type="region of interest" description="Disordered" evidence="2">
    <location>
        <begin position="34"/>
        <end position="66"/>
    </location>
</feature>
<evidence type="ECO:0000313" key="3">
    <source>
        <dbReference type="EMBL" id="KIK80816.1"/>
    </source>
</evidence>
<evidence type="ECO:0000313" key="4">
    <source>
        <dbReference type="Proteomes" id="UP000054538"/>
    </source>
</evidence>
<dbReference type="HOGENOM" id="CLU_1349318_0_0_1"/>
<proteinExistence type="predicted"/>
<dbReference type="EMBL" id="KN825927">
    <property type="protein sequence ID" value="KIK80816.1"/>
    <property type="molecule type" value="Genomic_DNA"/>
</dbReference>
<evidence type="ECO:0000256" key="1">
    <source>
        <dbReference type="SAM" id="Coils"/>
    </source>
</evidence>
<organism evidence="3 4">
    <name type="scientific">Paxillus rubicundulus Ve08.2h10</name>
    <dbReference type="NCBI Taxonomy" id="930991"/>
    <lineage>
        <taxon>Eukaryota</taxon>
        <taxon>Fungi</taxon>
        <taxon>Dikarya</taxon>
        <taxon>Basidiomycota</taxon>
        <taxon>Agaricomycotina</taxon>
        <taxon>Agaricomycetes</taxon>
        <taxon>Agaricomycetidae</taxon>
        <taxon>Boletales</taxon>
        <taxon>Paxilineae</taxon>
        <taxon>Paxillaceae</taxon>
        <taxon>Paxillus</taxon>
    </lineage>
</organism>
<keyword evidence="4" id="KW-1185">Reference proteome</keyword>
<reference evidence="3 4" key="1">
    <citation type="submission" date="2014-04" db="EMBL/GenBank/DDBJ databases">
        <authorList>
            <consortium name="DOE Joint Genome Institute"/>
            <person name="Kuo A."/>
            <person name="Kohler A."/>
            <person name="Jargeat P."/>
            <person name="Nagy L.G."/>
            <person name="Floudas D."/>
            <person name="Copeland A."/>
            <person name="Barry K.W."/>
            <person name="Cichocki N."/>
            <person name="Veneault-Fourrey C."/>
            <person name="LaButti K."/>
            <person name="Lindquist E.A."/>
            <person name="Lipzen A."/>
            <person name="Lundell T."/>
            <person name="Morin E."/>
            <person name="Murat C."/>
            <person name="Sun H."/>
            <person name="Tunlid A."/>
            <person name="Henrissat B."/>
            <person name="Grigoriev I.V."/>
            <person name="Hibbett D.S."/>
            <person name="Martin F."/>
            <person name="Nordberg H.P."/>
            <person name="Cantor M.N."/>
            <person name="Hua S.X."/>
        </authorList>
    </citation>
    <scope>NUCLEOTIDE SEQUENCE [LARGE SCALE GENOMIC DNA]</scope>
    <source>
        <strain evidence="3 4">Ve08.2h10</strain>
    </source>
</reference>
<reference evidence="4" key="2">
    <citation type="submission" date="2015-01" db="EMBL/GenBank/DDBJ databases">
        <title>Evolutionary Origins and Diversification of the Mycorrhizal Mutualists.</title>
        <authorList>
            <consortium name="DOE Joint Genome Institute"/>
            <consortium name="Mycorrhizal Genomics Consortium"/>
            <person name="Kohler A."/>
            <person name="Kuo A."/>
            <person name="Nagy L.G."/>
            <person name="Floudas D."/>
            <person name="Copeland A."/>
            <person name="Barry K.W."/>
            <person name="Cichocki N."/>
            <person name="Veneault-Fourrey C."/>
            <person name="LaButti K."/>
            <person name="Lindquist E.A."/>
            <person name="Lipzen A."/>
            <person name="Lundell T."/>
            <person name="Morin E."/>
            <person name="Murat C."/>
            <person name="Riley R."/>
            <person name="Ohm R."/>
            <person name="Sun H."/>
            <person name="Tunlid A."/>
            <person name="Henrissat B."/>
            <person name="Grigoriev I.V."/>
            <person name="Hibbett D.S."/>
            <person name="Martin F."/>
        </authorList>
    </citation>
    <scope>NUCLEOTIDE SEQUENCE [LARGE SCALE GENOMIC DNA]</scope>
    <source>
        <strain evidence="4">Ve08.2h10</strain>
    </source>
</reference>
<name>A0A0D0DA90_9AGAM</name>
<accession>A0A0D0DA90</accession>
<sequence length="203" mass="23185">MHCITMASKRTKSQWPPQLHLLLLRQRFDDPKRKEELEENIEQLQYSGRAPSAEADTPSQADIGPPTLQINLDPLQVEERGREKRVDFAVTNPISQATPLQYSVRPPDHHDTPSGNIRAGPTADPASDEADFQHSNFQLQEQVQQLRRQFADLKWQMDAERNLLEKELEELRSRGHKSSKPEGPHLPTVRFARSLIANRGLGF</sequence>
<feature type="coiled-coil region" evidence="1">
    <location>
        <begin position="136"/>
        <end position="174"/>
    </location>
</feature>